<evidence type="ECO:0000313" key="2">
    <source>
        <dbReference type="Proteomes" id="UP000250790"/>
    </source>
</evidence>
<dbReference type="InterPro" id="IPR003688">
    <property type="entry name" value="TraG/VirD4"/>
</dbReference>
<gene>
    <name evidence="1" type="ORF">B9Z37_03795</name>
</gene>
<reference evidence="1 2" key="1">
    <citation type="submission" date="2017-04" db="EMBL/GenBank/DDBJ databases">
        <title>Unexpected and diverse lifestyles within the genus Limnohabitans.</title>
        <authorList>
            <person name="Kasalicky V."/>
            <person name="Mehrshad M."/>
            <person name="Andrei S.-A."/>
            <person name="Salcher M."/>
            <person name="Kratochvilova H."/>
            <person name="Simek K."/>
            <person name="Ghai R."/>
        </authorList>
    </citation>
    <scope>NUCLEOTIDE SEQUENCE [LARGE SCALE GENOMIC DNA]</scope>
    <source>
        <strain evidence="1 2">II-B4</strain>
    </source>
</reference>
<sequence length="655" mass="74947">MKMSEMNLFDPADEDTHNAEPAKWRALPRISMSVNNREFKVKVGEQRFRKYLRVAALNVCPDESATEATDGREVRRGMIHELFLLLRYTPYQPDQIGKFKEDLRVAKNDGRFWHKWTAELIERVLKDSHISKNRTTLPQAYSLSNSVKPARLLLLVERFETRACFAWLHEKNEKSAKRQDPITHGLLTSMKKLEKRQRPVKARQVIMTPAPWRASDPPFRIARAKGFFGHETLHPTVLTHSLVLGGTGCGKSQSVVIPIMNAMLGYKLRDGTEMSMLVIDPKRELAAVIDQRIQRDHPSRRVTVIGKCPPVRFFDEGLRLSPADKLDELRLLLDQNKVEENSYWRELADALLADLMRLEQDFQEKTQTSLLKQMLDDLRPGEVFEHGFWHQLRYLLDHTRTSSTRLRDTARNLARLLDLCKVSSPAASVFKNFTGDNELIQQWNYVCMSADTLLKSLTDPDFTRAVDADPYPRRHKAHMNIQRIIDRGRIVVFQPSNSKGATIAARALKARFYAAVFSRQQMHRPVGIIVDEAHRFVTQDRISGEQALLDRCRSYRTNVVLATQSLKSLEHAMGSGVDAKDAVRILVANTPSRWLMRSTEPDSSELLRQLLPPPPSSGMHIADARPPSQLAPGEAYWLLSDGRWGRSRAKLENMN</sequence>
<accession>A0A315EGE7</accession>
<dbReference type="Pfam" id="PF02534">
    <property type="entry name" value="T4SS-DNA_transf"/>
    <property type="match status" value="1"/>
</dbReference>
<protein>
    <submittedName>
        <fullName evidence="1">Uncharacterized protein</fullName>
    </submittedName>
</protein>
<dbReference type="SUPFAM" id="SSF52540">
    <property type="entry name" value="P-loop containing nucleoside triphosphate hydrolases"/>
    <property type="match status" value="1"/>
</dbReference>
<evidence type="ECO:0000313" key="1">
    <source>
        <dbReference type="EMBL" id="PUE55675.1"/>
    </source>
</evidence>
<dbReference type="EMBL" id="NESN01000001">
    <property type="protein sequence ID" value="PUE55675.1"/>
    <property type="molecule type" value="Genomic_DNA"/>
</dbReference>
<dbReference type="AlphaFoldDB" id="A0A315EGE7"/>
<dbReference type="CDD" id="cd01127">
    <property type="entry name" value="TrwB_TraG_TraD_VirD4"/>
    <property type="match status" value="2"/>
</dbReference>
<dbReference type="GO" id="GO:0016020">
    <property type="term" value="C:membrane"/>
    <property type="evidence" value="ECO:0007669"/>
    <property type="project" value="InterPro"/>
</dbReference>
<dbReference type="InterPro" id="IPR027417">
    <property type="entry name" value="P-loop_NTPase"/>
</dbReference>
<proteinExistence type="predicted"/>
<dbReference type="OrthoDB" id="9152367at2"/>
<dbReference type="Proteomes" id="UP000250790">
    <property type="component" value="Unassembled WGS sequence"/>
</dbReference>
<comment type="caution">
    <text evidence="1">The sequence shown here is derived from an EMBL/GenBank/DDBJ whole genome shotgun (WGS) entry which is preliminary data.</text>
</comment>
<dbReference type="Gene3D" id="3.40.50.300">
    <property type="entry name" value="P-loop containing nucleotide triphosphate hydrolases"/>
    <property type="match status" value="2"/>
</dbReference>
<keyword evidence="2" id="KW-1185">Reference proteome</keyword>
<name>A0A315EGE7_9BURK</name>
<organism evidence="1 2">
    <name type="scientific">Limnohabitans parvus II-B4</name>
    <dbReference type="NCBI Taxonomy" id="1293052"/>
    <lineage>
        <taxon>Bacteria</taxon>
        <taxon>Pseudomonadati</taxon>
        <taxon>Pseudomonadota</taxon>
        <taxon>Betaproteobacteria</taxon>
        <taxon>Burkholderiales</taxon>
        <taxon>Comamonadaceae</taxon>
        <taxon>Limnohabitans</taxon>
    </lineage>
</organism>